<dbReference type="GO" id="GO:0006572">
    <property type="term" value="P:L-tyrosine catabolic process"/>
    <property type="evidence" value="ECO:0007669"/>
    <property type="project" value="UniProtKB-KW"/>
</dbReference>
<dbReference type="InterPro" id="IPR015424">
    <property type="entry name" value="PyrdxlP-dep_Trfase"/>
</dbReference>
<name>A0A834MMJ4_RHYFE</name>
<dbReference type="NCBIfam" id="TIGR01264">
    <property type="entry name" value="tyr_amTase_E"/>
    <property type="match status" value="1"/>
</dbReference>
<feature type="compositionally biased region" description="Basic and acidic residues" evidence="15">
    <location>
        <begin position="1"/>
        <end position="10"/>
    </location>
</feature>
<comment type="subunit">
    <text evidence="4 13">Homodimer.</text>
</comment>
<comment type="similarity">
    <text evidence="3 13">Belongs to the class-I pyridoxal-phosphate-dependent aminotransferase family.</text>
</comment>
<dbReference type="Pfam" id="PF00155">
    <property type="entry name" value="Aminotran_1_2"/>
    <property type="match status" value="1"/>
</dbReference>
<dbReference type="EMBL" id="JAACXV010000081">
    <property type="protein sequence ID" value="KAF7284189.1"/>
    <property type="molecule type" value="Genomic_DNA"/>
</dbReference>
<evidence type="ECO:0000259" key="16">
    <source>
        <dbReference type="Pfam" id="PF00155"/>
    </source>
</evidence>
<evidence type="ECO:0000256" key="7">
    <source>
        <dbReference type="ARBA" id="ARBA00022576"/>
    </source>
</evidence>
<keyword evidence="18" id="KW-1185">Reference proteome</keyword>
<dbReference type="GO" id="GO:0004838">
    <property type="term" value="F:L-tyrosine-2-oxoglutarate transaminase activity"/>
    <property type="evidence" value="ECO:0007669"/>
    <property type="project" value="UniProtKB-UniRule"/>
</dbReference>
<dbReference type="PANTHER" id="PTHR45744:SF2">
    <property type="entry name" value="TYROSINE AMINOTRANSFERASE"/>
    <property type="match status" value="1"/>
</dbReference>
<comment type="catalytic activity">
    <reaction evidence="12 13">
        <text>L-tyrosine + 2-oxoglutarate = 3-(4-hydroxyphenyl)pyruvate + L-glutamate</text>
        <dbReference type="Rhea" id="RHEA:15093"/>
        <dbReference type="ChEBI" id="CHEBI:16810"/>
        <dbReference type="ChEBI" id="CHEBI:29985"/>
        <dbReference type="ChEBI" id="CHEBI:36242"/>
        <dbReference type="ChEBI" id="CHEBI:58315"/>
        <dbReference type="EC" id="2.6.1.5"/>
    </reaction>
</comment>
<reference evidence="17" key="1">
    <citation type="submission" date="2020-08" db="EMBL/GenBank/DDBJ databases">
        <title>Genome sequencing and assembly of the red palm weevil Rhynchophorus ferrugineus.</title>
        <authorList>
            <person name="Dias G.B."/>
            <person name="Bergman C.M."/>
            <person name="Manee M."/>
        </authorList>
    </citation>
    <scope>NUCLEOTIDE SEQUENCE</scope>
    <source>
        <strain evidence="17">AA-2017</strain>
        <tissue evidence="17">Whole larva</tissue>
    </source>
</reference>
<feature type="domain" description="Aminotransferase class I/classII large" evidence="16">
    <location>
        <begin position="54"/>
        <end position="416"/>
    </location>
</feature>
<dbReference type="PANTHER" id="PTHR45744">
    <property type="entry name" value="TYROSINE AMINOTRANSFERASE"/>
    <property type="match status" value="1"/>
</dbReference>
<keyword evidence="10 13" id="KW-0663">Pyridoxal phosphate</keyword>
<dbReference type="InterPro" id="IPR015421">
    <property type="entry name" value="PyrdxlP-dep_Trfase_major"/>
</dbReference>
<dbReference type="PIRSF" id="PIRSF000517">
    <property type="entry name" value="Tyr_transaminase"/>
    <property type="match status" value="1"/>
</dbReference>
<evidence type="ECO:0000313" key="17">
    <source>
        <dbReference type="EMBL" id="KAF7284189.1"/>
    </source>
</evidence>
<evidence type="ECO:0000256" key="9">
    <source>
        <dbReference type="ARBA" id="ARBA00022878"/>
    </source>
</evidence>
<dbReference type="GO" id="GO:0030170">
    <property type="term" value="F:pyridoxal phosphate binding"/>
    <property type="evidence" value="ECO:0007669"/>
    <property type="project" value="InterPro"/>
</dbReference>
<evidence type="ECO:0000256" key="10">
    <source>
        <dbReference type="ARBA" id="ARBA00022898"/>
    </source>
</evidence>
<dbReference type="GO" id="GO:0006559">
    <property type="term" value="P:L-phenylalanine catabolic process"/>
    <property type="evidence" value="ECO:0007669"/>
    <property type="project" value="UniProtKB-UniRule"/>
</dbReference>
<evidence type="ECO:0000256" key="8">
    <source>
        <dbReference type="ARBA" id="ARBA00022679"/>
    </source>
</evidence>
<feature type="modified residue" description="N6-(pyridoxal phosphate)lysine" evidence="14">
    <location>
        <position position="264"/>
    </location>
</feature>
<dbReference type="EC" id="2.6.1.5" evidence="5 13"/>
<feature type="region of interest" description="Disordered" evidence="15">
    <location>
        <begin position="1"/>
        <end position="25"/>
    </location>
</feature>
<dbReference type="SUPFAM" id="SSF53383">
    <property type="entry name" value="PLP-dependent transferases"/>
    <property type="match status" value="1"/>
</dbReference>
<dbReference type="OrthoDB" id="7042322at2759"/>
<proteinExistence type="inferred from homology"/>
<gene>
    <name evidence="17" type="ORF">GWI33_022440</name>
</gene>
<dbReference type="InterPro" id="IPR004839">
    <property type="entry name" value="Aminotransferase_I/II_large"/>
</dbReference>
<comment type="caution">
    <text evidence="17">The sequence shown here is derived from an EMBL/GenBank/DDBJ whole genome shotgun (WGS) entry which is preliminary data.</text>
</comment>
<evidence type="ECO:0000256" key="13">
    <source>
        <dbReference type="PIRNR" id="PIRNR000517"/>
    </source>
</evidence>
<comment type="function">
    <text evidence="13">Transaminase involved in tyrosine breakdown. Converts tyrosine to p-hydroxyphenylpyruvate.</text>
</comment>
<dbReference type="Gene3D" id="3.90.1150.10">
    <property type="entry name" value="Aspartate Aminotransferase, domain 1"/>
    <property type="match status" value="1"/>
</dbReference>
<dbReference type="PROSITE" id="PS00105">
    <property type="entry name" value="AA_TRANSFER_CLASS_1"/>
    <property type="match status" value="1"/>
</dbReference>
<evidence type="ECO:0000256" key="14">
    <source>
        <dbReference type="PIRSR" id="PIRSR000517-1"/>
    </source>
</evidence>
<keyword evidence="8" id="KW-0808">Transferase</keyword>
<evidence type="ECO:0000256" key="1">
    <source>
        <dbReference type="ARBA" id="ARBA00001933"/>
    </source>
</evidence>
<keyword evidence="9" id="KW-0828">Tyrosine catabolism</keyword>
<dbReference type="InterPro" id="IPR015422">
    <property type="entry name" value="PyrdxlP-dep_Trfase_small"/>
</dbReference>
<evidence type="ECO:0000256" key="2">
    <source>
        <dbReference type="ARBA" id="ARBA00005203"/>
    </source>
</evidence>
<dbReference type="InterPro" id="IPR005958">
    <property type="entry name" value="TyrNic_aminoTrfase"/>
</dbReference>
<evidence type="ECO:0000256" key="3">
    <source>
        <dbReference type="ARBA" id="ARBA00007441"/>
    </source>
</evidence>
<evidence type="ECO:0000256" key="6">
    <source>
        <dbReference type="ARBA" id="ARBA00015959"/>
    </source>
</evidence>
<keyword evidence="11" id="KW-0585">Phenylalanine catabolism</keyword>
<evidence type="ECO:0000313" key="18">
    <source>
        <dbReference type="Proteomes" id="UP000625711"/>
    </source>
</evidence>
<organism evidence="17 18">
    <name type="scientific">Rhynchophorus ferrugineus</name>
    <name type="common">Red palm weevil</name>
    <name type="synonym">Curculio ferrugineus</name>
    <dbReference type="NCBI Taxonomy" id="354439"/>
    <lineage>
        <taxon>Eukaryota</taxon>
        <taxon>Metazoa</taxon>
        <taxon>Ecdysozoa</taxon>
        <taxon>Arthropoda</taxon>
        <taxon>Hexapoda</taxon>
        <taxon>Insecta</taxon>
        <taxon>Pterygota</taxon>
        <taxon>Neoptera</taxon>
        <taxon>Endopterygota</taxon>
        <taxon>Coleoptera</taxon>
        <taxon>Polyphaga</taxon>
        <taxon>Cucujiformia</taxon>
        <taxon>Curculionidae</taxon>
        <taxon>Dryophthorinae</taxon>
        <taxon>Rhynchophorus</taxon>
    </lineage>
</organism>
<evidence type="ECO:0000256" key="11">
    <source>
        <dbReference type="ARBA" id="ARBA00023232"/>
    </source>
</evidence>
<evidence type="ECO:0000256" key="4">
    <source>
        <dbReference type="ARBA" id="ARBA00011738"/>
    </source>
</evidence>
<dbReference type="PRINTS" id="PR00753">
    <property type="entry name" value="ACCSYNTHASE"/>
</dbReference>
<dbReference type="Gene3D" id="3.40.640.10">
    <property type="entry name" value="Type I PLP-dependent aspartate aminotransferase-like (Major domain)"/>
    <property type="match status" value="1"/>
</dbReference>
<dbReference type="NCBIfam" id="TIGR01265">
    <property type="entry name" value="tyr_nico_aTase"/>
    <property type="match status" value="1"/>
</dbReference>
<sequence length="426" mass="47608">MVRENGEKADSLSVEGNTDEEGWNIEPSTAAKKCRNYVRQIVENMECKPNPKKPFINLSLGDPAVFGNLNPCKEIIDSLVEVINGGSYNGYTAVVGHQSGRQAVAEHLSSDGVKFAHEDVILCNGCTNALDICITVLTDATKGHNLLIPRPEFPIYRTIAGTLGVNVRSYNLIPEKKWEVDLEHLKSQIDKNTKAIIVNNPLNPAGSNYSREHLMDILEIARVHRIPIIADEIYGGLVFPGKKFVPIASLGTDVPILICGGLGKQFLVPGWRMGWVAIYDKLNVMKNLRPFLTCLCQKSLGSNTLIQGALPQIFKRTPQSFYQGVTEKLSHQAMFAFDKLSKIKGLTAYLPEATLYMVIQFDMKHFPFKDDIDLIKRLMEEESIFCLPGECFGIPSFARIVITPPIEVIEEACKRINQFCNRYYVE</sequence>
<dbReference type="Proteomes" id="UP000625711">
    <property type="component" value="Unassembled WGS sequence"/>
</dbReference>
<accession>A0A834MMJ4</accession>
<keyword evidence="7" id="KW-0032">Aminotransferase</keyword>
<dbReference type="UniPathway" id="UPA00139">
    <property type="reaction ID" value="UER00338"/>
</dbReference>
<dbReference type="CDD" id="cd00609">
    <property type="entry name" value="AAT_like"/>
    <property type="match status" value="1"/>
</dbReference>
<evidence type="ECO:0000256" key="15">
    <source>
        <dbReference type="SAM" id="MobiDB-lite"/>
    </source>
</evidence>
<dbReference type="InterPro" id="IPR005957">
    <property type="entry name" value="Tyrosine_aminoTrfase"/>
</dbReference>
<evidence type="ECO:0000256" key="5">
    <source>
        <dbReference type="ARBA" id="ARBA00012749"/>
    </source>
</evidence>
<protein>
    <recommendedName>
        <fullName evidence="6 13">Tyrosine aminotransferase</fullName>
        <shortName evidence="13">TAT</shortName>
        <ecNumber evidence="5 13">2.6.1.5</ecNumber>
    </recommendedName>
</protein>
<comment type="pathway">
    <text evidence="2 13">Amino-acid degradation; L-phenylalanine degradation; acetoacetate and fumarate from L-phenylalanine: step 2/6.</text>
</comment>
<comment type="cofactor">
    <cofactor evidence="1 13 14">
        <name>pyridoxal 5'-phosphate</name>
        <dbReference type="ChEBI" id="CHEBI:597326"/>
    </cofactor>
</comment>
<dbReference type="AlphaFoldDB" id="A0A834MMJ4"/>
<evidence type="ECO:0000256" key="12">
    <source>
        <dbReference type="ARBA" id="ARBA00047798"/>
    </source>
</evidence>
<dbReference type="InterPro" id="IPR004838">
    <property type="entry name" value="NHTrfase_class1_PyrdxlP-BS"/>
</dbReference>